<dbReference type="PANTHER" id="PTHR12499">
    <property type="entry name" value="OPTIC ATROPHY 3 PROTEIN OPA3"/>
    <property type="match status" value="1"/>
</dbReference>
<sequence>MDIAFELSRTIINTCSKRVVAFVVNHASNHPKSREKLIRFGQSSHRTYIHLKYFGSYWLDRSFFISSTSGSYINSKTIPNNEPHLKYYTGIDFLNSPSTSPESKFTTYTLFNQSKASRSNQYLVTPNQKSPLPPVSSLPVKSRITLNVKPLDESKAFEVGVDTAADLSVLAITLSLVCTSLWMRRRRQQKSQTLQKESEKILLARVEKLESQINKFLSLQM</sequence>
<keyword evidence="2" id="KW-0175">Coiled coil</keyword>
<dbReference type="GO" id="GO:0005739">
    <property type="term" value="C:mitochondrion"/>
    <property type="evidence" value="ECO:0007669"/>
    <property type="project" value="TreeGrafter"/>
</dbReference>
<dbReference type="Proteomes" id="UP000186804">
    <property type="component" value="Unassembled WGS sequence"/>
</dbReference>
<evidence type="ECO:0000256" key="1">
    <source>
        <dbReference type="ARBA" id="ARBA00007584"/>
    </source>
</evidence>
<protein>
    <submittedName>
        <fullName evidence="3">Uncharacterized protein</fullName>
    </submittedName>
</protein>
<dbReference type="GeneID" id="92365504"/>
<dbReference type="EMBL" id="LRBS01000118">
    <property type="protein sequence ID" value="OII71981.1"/>
    <property type="molecule type" value="Genomic_DNA"/>
</dbReference>
<accession>A0A1J4MGJ8</accession>
<dbReference type="Pfam" id="PF07047">
    <property type="entry name" value="OPA3"/>
    <property type="match status" value="1"/>
</dbReference>
<evidence type="ECO:0000313" key="4">
    <source>
        <dbReference type="Proteomes" id="UP000186804"/>
    </source>
</evidence>
<dbReference type="PANTHER" id="PTHR12499:SF0">
    <property type="entry name" value="OPTIC ATROPHY 3 PROTEIN"/>
    <property type="match status" value="1"/>
</dbReference>
<keyword evidence="4" id="KW-1185">Reference proteome</keyword>
<name>A0A1J4MGJ8_9CRYT</name>
<reference evidence="3 4" key="1">
    <citation type="submission" date="2016-10" db="EMBL/GenBank/DDBJ databases">
        <title>Reductive evolution of mitochondrial metabolism and differential evolution of invasion-related proteins in Cryptosporidium.</title>
        <authorList>
            <person name="Liu S."/>
            <person name="Roellig D.M."/>
            <person name="Guo Y."/>
            <person name="Li N."/>
            <person name="Frace M.A."/>
            <person name="Tang K."/>
            <person name="Zhang L."/>
            <person name="Feng Y."/>
            <person name="Xiao L."/>
        </authorList>
    </citation>
    <scope>NUCLEOTIDE SEQUENCE [LARGE SCALE GENOMIC DNA]</scope>
    <source>
        <strain evidence="3">30847</strain>
    </source>
</reference>
<evidence type="ECO:0000313" key="3">
    <source>
        <dbReference type="EMBL" id="OII71981.1"/>
    </source>
</evidence>
<dbReference type="AlphaFoldDB" id="A0A1J4MGJ8"/>
<gene>
    <name evidence="3" type="ORF">cand_013190</name>
</gene>
<evidence type="ECO:0000256" key="2">
    <source>
        <dbReference type="ARBA" id="ARBA00023054"/>
    </source>
</evidence>
<dbReference type="VEuPathDB" id="CryptoDB:cand_013190"/>
<proteinExistence type="inferred from homology"/>
<dbReference type="GO" id="GO:0019216">
    <property type="term" value="P:regulation of lipid metabolic process"/>
    <property type="evidence" value="ECO:0007669"/>
    <property type="project" value="TreeGrafter"/>
</dbReference>
<comment type="similarity">
    <text evidence="1">Belongs to the OPA3 family.</text>
</comment>
<dbReference type="InterPro" id="IPR010754">
    <property type="entry name" value="OPA3-like"/>
</dbReference>
<comment type="caution">
    <text evidence="3">The sequence shown here is derived from an EMBL/GenBank/DDBJ whole genome shotgun (WGS) entry which is preliminary data.</text>
</comment>
<organism evidence="3 4">
    <name type="scientific">Cryptosporidium andersoni</name>
    <dbReference type="NCBI Taxonomy" id="117008"/>
    <lineage>
        <taxon>Eukaryota</taxon>
        <taxon>Sar</taxon>
        <taxon>Alveolata</taxon>
        <taxon>Apicomplexa</taxon>
        <taxon>Conoidasida</taxon>
        <taxon>Coccidia</taxon>
        <taxon>Eucoccidiorida</taxon>
        <taxon>Eimeriorina</taxon>
        <taxon>Cryptosporidiidae</taxon>
        <taxon>Cryptosporidium</taxon>
    </lineage>
</organism>
<dbReference type="OrthoDB" id="332642at2759"/>
<dbReference type="RefSeq" id="XP_067066878.1">
    <property type="nucleotide sequence ID" value="XM_067211555.1"/>
</dbReference>